<dbReference type="EMBL" id="SSXH01001114">
    <property type="protein sequence ID" value="THJ25213.1"/>
    <property type="molecule type" value="Genomic_DNA"/>
</dbReference>
<keyword evidence="3" id="KW-1185">Reference proteome</keyword>
<feature type="region of interest" description="Disordered" evidence="1">
    <location>
        <begin position="78"/>
        <end position="117"/>
    </location>
</feature>
<sequence>MRPDHNQDDKQDDLFGHLFAQVNGRWLAETEIPADRSTYACPERCGLPGTRCPKLGAYIQIRCWFGAVRTGWGTVPLAPTTRSRNGQKGSRNGPAGAAPAGGTAAAPELAAASLPRP</sequence>
<accession>A0A4S5B9T6</accession>
<protein>
    <submittedName>
        <fullName evidence="2">Uncharacterized protein</fullName>
    </submittedName>
</protein>
<proteinExistence type="predicted"/>
<comment type="caution">
    <text evidence="2">The sequence shown here is derived from an EMBL/GenBank/DDBJ whole genome shotgun (WGS) entry which is preliminary data.</text>
</comment>
<evidence type="ECO:0000313" key="2">
    <source>
        <dbReference type="EMBL" id="THJ25213.1"/>
    </source>
</evidence>
<reference evidence="2 3" key="1">
    <citation type="submission" date="2019-04" db="EMBL/GenBank/DDBJ databases">
        <title>Draft genome sequences for three unisolated Alnus-infective Frankia Sp+ strains, AgTrS, AiOr and AvVan, the first sequenced Frankia strains able to sporulate in-planta.</title>
        <authorList>
            <person name="Bethencourt L."/>
            <person name="Vautrin F."/>
            <person name="Taib N."/>
            <person name="Dubost A."/>
            <person name="Castro-Garcia L."/>
            <person name="Imbaud O."/>
            <person name="Abrouk D."/>
            <person name="Fournier P."/>
            <person name="Briolay J."/>
            <person name="Nguyen A."/>
            <person name="Normand P."/>
            <person name="Fernandez M.P."/>
            <person name="Brochier-Armanet C."/>
            <person name="Herrera-Belaroussi A."/>
        </authorList>
    </citation>
    <scope>NUCLEOTIDE SEQUENCE [LARGE SCALE GENOMIC DNA]</scope>
    <source>
        <strain evidence="2 3">AvVan</strain>
    </source>
</reference>
<organism evidence="2 3">
    <name type="scientific">Candidatus Frankia alpina</name>
    <dbReference type="NCBI Taxonomy" id="2699483"/>
    <lineage>
        <taxon>Bacteria</taxon>
        <taxon>Bacillati</taxon>
        <taxon>Actinomycetota</taxon>
        <taxon>Actinomycetes</taxon>
        <taxon>Frankiales</taxon>
        <taxon>Frankiaceae</taxon>
        <taxon>Frankia</taxon>
    </lineage>
</organism>
<dbReference type="AlphaFoldDB" id="A0A4S5B9T6"/>
<evidence type="ECO:0000256" key="1">
    <source>
        <dbReference type="SAM" id="MobiDB-lite"/>
    </source>
</evidence>
<feature type="compositionally biased region" description="Low complexity" evidence="1">
    <location>
        <begin position="93"/>
        <end position="117"/>
    </location>
</feature>
<evidence type="ECO:0000313" key="3">
    <source>
        <dbReference type="Proteomes" id="UP000305282"/>
    </source>
</evidence>
<feature type="compositionally biased region" description="Polar residues" evidence="1">
    <location>
        <begin position="80"/>
        <end position="90"/>
    </location>
</feature>
<gene>
    <name evidence="2" type="ORF">E7Y31_23480</name>
</gene>
<name>A0A4S5B9T6_9ACTN</name>
<dbReference type="Proteomes" id="UP000305282">
    <property type="component" value="Unassembled WGS sequence"/>
</dbReference>
<dbReference type="OrthoDB" id="9775677at2"/>